<dbReference type="PROSITE" id="PS51318">
    <property type="entry name" value="TAT"/>
    <property type="match status" value="1"/>
</dbReference>
<dbReference type="Proteomes" id="UP000830729">
    <property type="component" value="Chromosome"/>
</dbReference>
<dbReference type="AlphaFoldDB" id="A0A8U0HPD9"/>
<gene>
    <name evidence="2" type="ORF">M0R89_09320</name>
</gene>
<dbReference type="RefSeq" id="WP_248648808.1">
    <property type="nucleotide sequence ID" value="NZ_CP096659.1"/>
</dbReference>
<protein>
    <recommendedName>
        <fullName evidence="1">DUF7282 domain-containing protein</fullName>
    </recommendedName>
</protein>
<dbReference type="InterPro" id="IPR055706">
    <property type="entry name" value="Slg1/2_DUF7282"/>
</dbReference>
<feature type="domain" description="DUF7282" evidence="1">
    <location>
        <begin position="57"/>
        <end position="175"/>
    </location>
</feature>
<dbReference type="KEGG" id="halx:M0R89_09320"/>
<organism evidence="2 3">
    <name type="scientific">Halorussus limi</name>
    <dbReference type="NCBI Taxonomy" id="2938695"/>
    <lineage>
        <taxon>Archaea</taxon>
        <taxon>Methanobacteriati</taxon>
        <taxon>Methanobacteriota</taxon>
        <taxon>Stenosarchaea group</taxon>
        <taxon>Halobacteria</taxon>
        <taxon>Halobacteriales</taxon>
        <taxon>Haladaptataceae</taxon>
        <taxon>Halorussus</taxon>
    </lineage>
</organism>
<dbReference type="EMBL" id="CP096659">
    <property type="protein sequence ID" value="UPV72748.1"/>
    <property type="molecule type" value="Genomic_DNA"/>
</dbReference>
<evidence type="ECO:0000313" key="2">
    <source>
        <dbReference type="EMBL" id="UPV72748.1"/>
    </source>
</evidence>
<keyword evidence="3" id="KW-1185">Reference proteome</keyword>
<dbReference type="InterPro" id="IPR006311">
    <property type="entry name" value="TAT_signal"/>
</dbReference>
<dbReference type="Pfam" id="PF23951">
    <property type="entry name" value="DUF7282"/>
    <property type="match status" value="1"/>
</dbReference>
<proteinExistence type="predicted"/>
<evidence type="ECO:0000313" key="3">
    <source>
        <dbReference type="Proteomes" id="UP000830729"/>
    </source>
</evidence>
<evidence type="ECO:0000259" key="1">
    <source>
        <dbReference type="Pfam" id="PF23951"/>
    </source>
</evidence>
<reference evidence="2 3" key="1">
    <citation type="submission" date="2022-04" db="EMBL/GenBank/DDBJ databases">
        <title>Diverse halophilic archaea isolated from saline environments.</title>
        <authorList>
            <person name="Cui H.-L."/>
        </authorList>
    </citation>
    <scope>NUCLEOTIDE SEQUENCE [LARGE SCALE GENOMIC DNA]</scope>
    <source>
        <strain evidence="2 3">XZYJT49</strain>
    </source>
</reference>
<dbReference type="GeneID" id="72185397"/>
<sequence>MHENDDSSNIASKLLGEGTSRREFMDTTAKLGGSALALSALGAGTVAAGDGTQTEGAAVTFQNQETDGSTVMVASAAVPEGGFVAIHDATLLEGEVLGSVIGVSELLDAGEHQNIEVTLFEGVPGAQFDQSALQETQPLIAMPHQNTNGNESYDFVSSQGEADGPYTRAGAPVVGLAYAVVQSQTTMGGETTTAEETTTE</sequence>
<name>A0A8U0HPD9_9EURY</name>
<accession>A0A8U0HPD9</accession>